<gene>
    <name evidence="4" type="primary">aroE</name>
    <name evidence="4" type="ORF">GCM10007359_08910</name>
</gene>
<sequence length="295" mass="31441">MSRVGESYLVGLIGSGISRSLTPPMHERAADLLGLRYLYRPLDIDSLGPNHSAYAAEECGEILEHALELGFNAFNVTHPCKQLIMQHLDSISASAAQMGAVNTVVLREGKTVGYNTDYSGFVTALQEGLAPSPEDLEAVVQLGAGGAGSATSYALLSQGTRQLFISDLSLTKAEEMAHHLQTLFPASEVNAITPENLPEIMPLARGLVNASPIGMHHHPGSPLDLNLLRADLWVADVIYLPQETPLIAHARSLGARVLPGGLMAVGQAVDAFELITGHRPDIKAMTTHFLSLLEG</sequence>
<accession>A0A917IPL3</accession>
<dbReference type="InterPro" id="IPR013708">
    <property type="entry name" value="Shikimate_DH-bd_N"/>
</dbReference>
<dbReference type="AlphaFoldDB" id="A0A917IPL3"/>
<organism evidence="4 5">
    <name type="scientific">Rothia aerolata</name>
    <dbReference type="NCBI Taxonomy" id="1812262"/>
    <lineage>
        <taxon>Bacteria</taxon>
        <taxon>Bacillati</taxon>
        <taxon>Actinomycetota</taxon>
        <taxon>Actinomycetes</taxon>
        <taxon>Micrococcales</taxon>
        <taxon>Micrococcaceae</taxon>
        <taxon>Rothia</taxon>
    </lineage>
</organism>
<dbReference type="EMBL" id="BMDC01000001">
    <property type="protein sequence ID" value="GGH60591.1"/>
    <property type="molecule type" value="Genomic_DNA"/>
</dbReference>
<reference evidence="4 5" key="1">
    <citation type="journal article" date="2014" name="Int. J. Syst. Evol. Microbiol.">
        <title>Complete genome sequence of Corynebacterium casei LMG S-19264T (=DSM 44701T), isolated from a smear-ripened cheese.</title>
        <authorList>
            <consortium name="US DOE Joint Genome Institute (JGI-PGF)"/>
            <person name="Walter F."/>
            <person name="Albersmeier A."/>
            <person name="Kalinowski J."/>
            <person name="Ruckert C."/>
        </authorList>
    </citation>
    <scope>NUCLEOTIDE SEQUENCE [LARGE SCALE GENOMIC DNA]</scope>
    <source>
        <strain evidence="4 5">CCM 8669</strain>
    </source>
</reference>
<dbReference type="PANTHER" id="PTHR21089:SF1">
    <property type="entry name" value="BIFUNCTIONAL 3-DEHYDROQUINATE DEHYDRATASE_SHIKIMATE DEHYDROGENASE, CHLOROPLASTIC"/>
    <property type="match status" value="1"/>
</dbReference>
<dbReference type="Gene3D" id="3.40.50.10860">
    <property type="entry name" value="Leucine Dehydrogenase, chain A, domain 1"/>
    <property type="match status" value="1"/>
</dbReference>
<dbReference type="GO" id="GO:0005829">
    <property type="term" value="C:cytosol"/>
    <property type="evidence" value="ECO:0007669"/>
    <property type="project" value="TreeGrafter"/>
</dbReference>
<dbReference type="SUPFAM" id="SSF51735">
    <property type="entry name" value="NAD(P)-binding Rossmann-fold domains"/>
    <property type="match status" value="1"/>
</dbReference>
<dbReference type="SUPFAM" id="SSF53223">
    <property type="entry name" value="Aminoacid dehydrogenase-like, N-terminal domain"/>
    <property type="match status" value="1"/>
</dbReference>
<evidence type="ECO:0000313" key="5">
    <source>
        <dbReference type="Proteomes" id="UP000600171"/>
    </source>
</evidence>
<dbReference type="RefSeq" id="WP_188359094.1">
    <property type="nucleotide sequence ID" value="NZ_BMDC01000001.1"/>
</dbReference>
<dbReference type="InterPro" id="IPR022893">
    <property type="entry name" value="Shikimate_DH_fam"/>
</dbReference>
<dbReference type="GO" id="GO:0004764">
    <property type="term" value="F:shikimate 3-dehydrogenase (NADP+) activity"/>
    <property type="evidence" value="ECO:0007669"/>
    <property type="project" value="InterPro"/>
</dbReference>
<dbReference type="InterPro" id="IPR036291">
    <property type="entry name" value="NAD(P)-bd_dom_sf"/>
</dbReference>
<comment type="pathway">
    <text evidence="1">Metabolic intermediate biosynthesis; chorismate biosynthesis; chorismate from D-erythrose 4-phosphate and phosphoenolpyruvate: step 4/7.</text>
</comment>
<evidence type="ECO:0000259" key="3">
    <source>
        <dbReference type="Pfam" id="PF08501"/>
    </source>
</evidence>
<name>A0A917IPL3_9MICC</name>
<dbReference type="Pfam" id="PF08501">
    <property type="entry name" value="Shikimate_dh_N"/>
    <property type="match status" value="1"/>
</dbReference>
<comment type="caution">
    <text evidence="4">The sequence shown here is derived from an EMBL/GenBank/DDBJ whole genome shotgun (WGS) entry which is preliminary data.</text>
</comment>
<dbReference type="InterPro" id="IPR046346">
    <property type="entry name" value="Aminoacid_DH-like_N_sf"/>
</dbReference>
<keyword evidence="2" id="KW-0057">Aromatic amino acid biosynthesis</keyword>
<protein>
    <submittedName>
        <fullName evidence="4">Shikimate dehydrogenase (NADP(+))</fullName>
    </submittedName>
</protein>
<dbReference type="CDD" id="cd01065">
    <property type="entry name" value="NAD_bind_Shikimate_DH"/>
    <property type="match status" value="1"/>
</dbReference>
<dbReference type="Gene3D" id="3.40.50.720">
    <property type="entry name" value="NAD(P)-binding Rossmann-like Domain"/>
    <property type="match status" value="1"/>
</dbReference>
<dbReference type="GO" id="GO:0019632">
    <property type="term" value="P:shikimate metabolic process"/>
    <property type="evidence" value="ECO:0007669"/>
    <property type="project" value="TreeGrafter"/>
</dbReference>
<dbReference type="PANTHER" id="PTHR21089">
    <property type="entry name" value="SHIKIMATE DEHYDROGENASE"/>
    <property type="match status" value="1"/>
</dbReference>
<dbReference type="NCBIfam" id="NF009201">
    <property type="entry name" value="PRK12549.1"/>
    <property type="match status" value="1"/>
</dbReference>
<feature type="domain" description="Shikimate dehydrogenase substrate binding N-terminal" evidence="3">
    <location>
        <begin position="12"/>
        <end position="104"/>
    </location>
</feature>
<proteinExistence type="predicted"/>
<evidence type="ECO:0000313" key="4">
    <source>
        <dbReference type="EMBL" id="GGH60591.1"/>
    </source>
</evidence>
<dbReference type="GO" id="GO:0009073">
    <property type="term" value="P:aromatic amino acid family biosynthetic process"/>
    <property type="evidence" value="ECO:0007669"/>
    <property type="project" value="UniProtKB-KW"/>
</dbReference>
<keyword evidence="2" id="KW-0028">Amino-acid biosynthesis</keyword>
<dbReference type="GO" id="GO:0009423">
    <property type="term" value="P:chorismate biosynthetic process"/>
    <property type="evidence" value="ECO:0007669"/>
    <property type="project" value="TreeGrafter"/>
</dbReference>
<keyword evidence="5" id="KW-1185">Reference proteome</keyword>
<dbReference type="Proteomes" id="UP000600171">
    <property type="component" value="Unassembled WGS sequence"/>
</dbReference>
<dbReference type="GO" id="GO:0050661">
    <property type="term" value="F:NADP binding"/>
    <property type="evidence" value="ECO:0007669"/>
    <property type="project" value="TreeGrafter"/>
</dbReference>
<evidence type="ECO:0000256" key="2">
    <source>
        <dbReference type="ARBA" id="ARBA00023141"/>
    </source>
</evidence>
<evidence type="ECO:0000256" key="1">
    <source>
        <dbReference type="ARBA" id="ARBA00004871"/>
    </source>
</evidence>